<reference evidence="2" key="1">
    <citation type="journal article" date="2021" name="Proc. Natl. Acad. Sci. U.S.A.">
        <title>A Catalog of Tens of Thousands of Viruses from Human Metagenomes Reveals Hidden Associations with Chronic Diseases.</title>
        <authorList>
            <person name="Tisza M.J."/>
            <person name="Buck C.B."/>
        </authorList>
    </citation>
    <scope>NUCLEOTIDE SEQUENCE</scope>
    <source>
        <strain evidence="2">Ct37J14</strain>
    </source>
</reference>
<feature type="domain" description="BIG2" evidence="1">
    <location>
        <begin position="124"/>
        <end position="197"/>
    </location>
</feature>
<organism evidence="2">
    <name type="scientific">Siphoviridae sp. ct37J14</name>
    <dbReference type="NCBI Taxonomy" id="2826280"/>
    <lineage>
        <taxon>Viruses</taxon>
        <taxon>Duplodnaviria</taxon>
        <taxon>Heunggongvirae</taxon>
        <taxon>Uroviricota</taxon>
        <taxon>Caudoviricetes</taxon>
    </lineage>
</organism>
<name>A0A8S5M0Q1_9CAUD</name>
<proteinExistence type="predicted"/>
<dbReference type="InterPro" id="IPR003343">
    <property type="entry name" value="Big_2"/>
</dbReference>
<evidence type="ECO:0000259" key="1">
    <source>
        <dbReference type="Pfam" id="PF02368"/>
    </source>
</evidence>
<dbReference type="Pfam" id="PF02368">
    <property type="entry name" value="Big_2"/>
    <property type="match status" value="1"/>
</dbReference>
<sequence length="216" mass="22570">MAIPNASVGEKYCVMYFYQNANADSIIIPVDYVPDELHVIILNDLFNADISTTNNATKIGRLITDIPRLQLDGAQDLNLTATSAATVSLSGSALAVDNTDSCEGESYYGTMTEEIFGAKWQNEVKAIAFEDADIALAANGTQALVCYVLFDGNKAPKIVDNANFTFAVEDGTGFTVDVSGVVTATATGNGHISATLKGADPGNGPAVVGYAEVTVA</sequence>
<accession>A0A8S5M0Q1</accession>
<dbReference type="EMBL" id="BK014790">
    <property type="protein sequence ID" value="DAD75802.1"/>
    <property type="molecule type" value="Genomic_DNA"/>
</dbReference>
<dbReference type="Gene3D" id="2.60.40.1080">
    <property type="match status" value="1"/>
</dbReference>
<protein>
    <submittedName>
        <fullName evidence="2">Structural protein</fullName>
    </submittedName>
</protein>
<evidence type="ECO:0000313" key="2">
    <source>
        <dbReference type="EMBL" id="DAD75802.1"/>
    </source>
</evidence>